<evidence type="ECO:0000256" key="2">
    <source>
        <dbReference type="SAM" id="SignalP"/>
    </source>
</evidence>
<evidence type="ECO:0000313" key="5">
    <source>
        <dbReference type="Proteomes" id="UP000287547"/>
    </source>
</evidence>
<comment type="caution">
    <text evidence="4">The sequence shown here is derived from an EMBL/GenBank/DDBJ whole genome shotgun (WGS) entry which is preliminary data.</text>
</comment>
<evidence type="ECO:0000256" key="1">
    <source>
        <dbReference type="SAM" id="MobiDB-lite"/>
    </source>
</evidence>
<dbReference type="InterPro" id="IPR005183">
    <property type="entry name" value="DUF305_CopM-like"/>
</dbReference>
<proteinExistence type="predicted"/>
<gene>
    <name evidence="4" type="ORF">DMH04_43075</name>
</gene>
<dbReference type="PANTHER" id="PTHR36933">
    <property type="entry name" value="SLL0788 PROTEIN"/>
    <property type="match status" value="1"/>
</dbReference>
<evidence type="ECO:0000259" key="3">
    <source>
        <dbReference type="Pfam" id="PF03713"/>
    </source>
</evidence>
<protein>
    <submittedName>
        <fullName evidence="4">DUF305 domain-containing protein</fullName>
    </submittedName>
</protein>
<dbReference type="Proteomes" id="UP000287547">
    <property type="component" value="Unassembled WGS sequence"/>
</dbReference>
<name>A0A428YRW3_KIBAR</name>
<dbReference type="PROSITE" id="PS51257">
    <property type="entry name" value="PROKAR_LIPOPROTEIN"/>
    <property type="match status" value="1"/>
</dbReference>
<dbReference type="PANTHER" id="PTHR36933:SF1">
    <property type="entry name" value="SLL0788 PROTEIN"/>
    <property type="match status" value="1"/>
</dbReference>
<dbReference type="AlphaFoldDB" id="A0A428YRW3"/>
<dbReference type="InterPro" id="IPR012347">
    <property type="entry name" value="Ferritin-like"/>
</dbReference>
<sequence length="207" mass="22176">MRRIWGIGLAVTLLVVTGCTAGPDQHAEESPGVIVPGKPGEAATTLAPGQTPADMPRNQPNDADFRYIRMMIKHHQQALEMTSLVPQRGANPTMKAFASRIADTQGPDIKSMEAWLSKNGGGPAAHDGHEQMVGMATAEQLAALRAASGPDFDKLFLQLMTTHHEGALSMATHVLQTGADVFVEEMAQDVIVTQEKEIAQMKTMLAP</sequence>
<keyword evidence="2" id="KW-0732">Signal</keyword>
<evidence type="ECO:0000313" key="4">
    <source>
        <dbReference type="EMBL" id="RSM71849.1"/>
    </source>
</evidence>
<feature type="region of interest" description="Disordered" evidence="1">
    <location>
        <begin position="23"/>
        <end position="61"/>
    </location>
</feature>
<reference evidence="4 5" key="1">
    <citation type="submission" date="2018-05" db="EMBL/GenBank/DDBJ databases">
        <title>Evolution of GPA BGCs.</title>
        <authorList>
            <person name="Waglechner N."/>
            <person name="Wright G.D."/>
        </authorList>
    </citation>
    <scope>NUCLEOTIDE SEQUENCE [LARGE SCALE GENOMIC DNA]</scope>
    <source>
        <strain evidence="4 5">A82846</strain>
    </source>
</reference>
<accession>A0A428YRW3</accession>
<dbReference type="Gene3D" id="1.20.1260.10">
    <property type="match status" value="1"/>
</dbReference>
<organism evidence="4 5">
    <name type="scientific">Kibdelosporangium aridum</name>
    <dbReference type="NCBI Taxonomy" id="2030"/>
    <lineage>
        <taxon>Bacteria</taxon>
        <taxon>Bacillati</taxon>
        <taxon>Actinomycetota</taxon>
        <taxon>Actinomycetes</taxon>
        <taxon>Pseudonocardiales</taxon>
        <taxon>Pseudonocardiaceae</taxon>
        <taxon>Kibdelosporangium</taxon>
    </lineage>
</organism>
<feature type="chain" id="PRO_5039279338" evidence="2">
    <location>
        <begin position="22"/>
        <end position="207"/>
    </location>
</feature>
<feature type="domain" description="DUF305" evidence="3">
    <location>
        <begin position="64"/>
        <end position="205"/>
    </location>
</feature>
<dbReference type="Pfam" id="PF03713">
    <property type="entry name" value="DUF305"/>
    <property type="match status" value="1"/>
</dbReference>
<dbReference type="OrthoDB" id="26872at2"/>
<feature type="signal peptide" evidence="2">
    <location>
        <begin position="1"/>
        <end position="21"/>
    </location>
</feature>
<dbReference type="EMBL" id="QHKI01000061">
    <property type="protein sequence ID" value="RSM71849.1"/>
    <property type="molecule type" value="Genomic_DNA"/>
</dbReference>
<dbReference type="RefSeq" id="WP_125728225.1">
    <property type="nucleotide sequence ID" value="NZ_QHKI01000061.1"/>
</dbReference>